<evidence type="ECO:0000313" key="10">
    <source>
        <dbReference type="EMBL" id="WVY92892.1"/>
    </source>
</evidence>
<dbReference type="FunFam" id="1.10.10.60:FF:000154">
    <property type="entry name" value="Transcription factor SRM1"/>
    <property type="match status" value="1"/>
</dbReference>
<feature type="compositionally biased region" description="Polar residues" evidence="6">
    <location>
        <begin position="208"/>
        <end position="220"/>
    </location>
</feature>
<dbReference type="InterPro" id="IPR006447">
    <property type="entry name" value="Myb_dom_plants"/>
</dbReference>
<dbReference type="SMART" id="SM00717">
    <property type="entry name" value="SANT"/>
    <property type="match status" value="2"/>
</dbReference>
<dbReference type="NCBIfam" id="TIGR01557">
    <property type="entry name" value="myb_SHAQKYF"/>
    <property type="match status" value="1"/>
</dbReference>
<feature type="domain" description="SANT" evidence="8">
    <location>
        <begin position="26"/>
        <end position="76"/>
    </location>
</feature>
<feature type="compositionally biased region" description="Polar residues" evidence="6">
    <location>
        <begin position="250"/>
        <end position="259"/>
    </location>
</feature>
<evidence type="ECO:0000256" key="1">
    <source>
        <dbReference type="ARBA" id="ARBA00004123"/>
    </source>
</evidence>
<evidence type="ECO:0000259" key="8">
    <source>
        <dbReference type="PROSITE" id="PS51293"/>
    </source>
</evidence>
<sequence>MKWEMEILPPASPYMYNSNWLLDDNRTNTKWTSAENKLFENALAVYDKDTPDRWHKVAEMIPGKTVMDVVKQYKELEADVCNIEAGLIPIPGYSTTTSPFTLDWVNTPGYDGFKGLTAKRSSSGRPPEQERKKGVPWTEEEHNLDEASFVGGWLFLLGLKKYGKGDWRNISRNFVITRTPTQVASHAQKYFIRQLSGGKDKRRASIHDITTVNLTETTRASSEDSSKRSTSPQHSVMLSHQQQQQQQQQPISSAASSGMNFQWSNQSNAGIAMALNPAHEQVFVSPYGLNSYGFKVQGQSLHRSPLHESSYLGPQTPNMVFQMQQPSQHYSHA</sequence>
<reference evidence="10 11" key="1">
    <citation type="journal article" date="2023" name="Life. Sci Alliance">
        <title>Evolutionary insights into 3D genome organization and epigenetic landscape of Vigna mungo.</title>
        <authorList>
            <person name="Junaid A."/>
            <person name="Singh B."/>
            <person name="Bhatia S."/>
        </authorList>
    </citation>
    <scope>NUCLEOTIDE SEQUENCE [LARGE SCALE GENOMIC DNA]</scope>
    <source>
        <strain evidence="10">Urdbean</strain>
    </source>
</reference>
<accession>A0AAQ3RHF4</accession>
<dbReference type="PROSITE" id="PS50090">
    <property type="entry name" value="MYB_LIKE"/>
    <property type="match status" value="1"/>
</dbReference>
<dbReference type="SUPFAM" id="SSF46689">
    <property type="entry name" value="Homeodomain-like"/>
    <property type="match status" value="2"/>
</dbReference>
<dbReference type="PROSITE" id="PS51293">
    <property type="entry name" value="SANT"/>
    <property type="match status" value="1"/>
</dbReference>
<comment type="subcellular location">
    <subcellularLocation>
        <location evidence="1">Nucleus</location>
    </subcellularLocation>
</comment>
<name>A0AAQ3RHF4_VIGMU</name>
<dbReference type="Gene3D" id="1.10.10.60">
    <property type="entry name" value="Homeodomain-like"/>
    <property type="match status" value="2"/>
</dbReference>
<evidence type="ECO:0008006" key="12">
    <source>
        <dbReference type="Google" id="ProtNLM"/>
    </source>
</evidence>
<feature type="compositionally biased region" description="Polar residues" evidence="6">
    <location>
        <begin position="228"/>
        <end position="240"/>
    </location>
</feature>
<protein>
    <recommendedName>
        <fullName evidence="12">Transcription factor DIVARICATA</fullName>
    </recommendedName>
</protein>
<dbReference type="Proteomes" id="UP001374535">
    <property type="component" value="Chromosome 10"/>
</dbReference>
<feature type="compositionally biased region" description="Basic and acidic residues" evidence="6">
    <location>
        <begin position="127"/>
        <end position="138"/>
    </location>
</feature>
<evidence type="ECO:0000256" key="2">
    <source>
        <dbReference type="ARBA" id="ARBA00023015"/>
    </source>
</evidence>
<keyword evidence="4" id="KW-0804">Transcription</keyword>
<proteinExistence type="predicted"/>
<dbReference type="GO" id="GO:0003677">
    <property type="term" value="F:DNA binding"/>
    <property type="evidence" value="ECO:0007669"/>
    <property type="project" value="UniProtKB-KW"/>
</dbReference>
<gene>
    <name evidence="10" type="ORF">V8G54_031980</name>
</gene>
<evidence type="ECO:0000256" key="6">
    <source>
        <dbReference type="SAM" id="MobiDB-lite"/>
    </source>
</evidence>
<feature type="domain" description="HTH myb-type" evidence="9">
    <location>
        <begin position="129"/>
        <end position="195"/>
    </location>
</feature>
<dbReference type="InterPro" id="IPR017930">
    <property type="entry name" value="Myb_dom"/>
</dbReference>
<evidence type="ECO:0000256" key="4">
    <source>
        <dbReference type="ARBA" id="ARBA00023163"/>
    </source>
</evidence>
<feature type="region of interest" description="Disordered" evidence="6">
    <location>
        <begin position="117"/>
        <end position="138"/>
    </location>
</feature>
<organism evidence="10 11">
    <name type="scientific">Vigna mungo</name>
    <name type="common">Black gram</name>
    <name type="synonym">Phaseolus mungo</name>
    <dbReference type="NCBI Taxonomy" id="3915"/>
    <lineage>
        <taxon>Eukaryota</taxon>
        <taxon>Viridiplantae</taxon>
        <taxon>Streptophyta</taxon>
        <taxon>Embryophyta</taxon>
        <taxon>Tracheophyta</taxon>
        <taxon>Spermatophyta</taxon>
        <taxon>Magnoliopsida</taxon>
        <taxon>eudicotyledons</taxon>
        <taxon>Gunneridae</taxon>
        <taxon>Pentapetalae</taxon>
        <taxon>rosids</taxon>
        <taxon>fabids</taxon>
        <taxon>Fabales</taxon>
        <taxon>Fabaceae</taxon>
        <taxon>Papilionoideae</taxon>
        <taxon>50 kb inversion clade</taxon>
        <taxon>NPAAA clade</taxon>
        <taxon>indigoferoid/millettioid clade</taxon>
        <taxon>Phaseoleae</taxon>
        <taxon>Vigna</taxon>
    </lineage>
</organism>
<evidence type="ECO:0000259" key="7">
    <source>
        <dbReference type="PROSITE" id="PS50090"/>
    </source>
</evidence>
<dbReference type="GO" id="GO:0005634">
    <property type="term" value="C:nucleus"/>
    <property type="evidence" value="ECO:0007669"/>
    <property type="project" value="UniProtKB-SubCell"/>
</dbReference>
<dbReference type="InterPro" id="IPR001005">
    <property type="entry name" value="SANT/Myb"/>
</dbReference>
<evidence type="ECO:0000259" key="9">
    <source>
        <dbReference type="PROSITE" id="PS51294"/>
    </source>
</evidence>
<dbReference type="Pfam" id="PF00249">
    <property type="entry name" value="Myb_DNA-binding"/>
    <property type="match status" value="1"/>
</dbReference>
<keyword evidence="3" id="KW-0238">DNA-binding</keyword>
<dbReference type="PANTHER" id="PTHR44042:SF65">
    <property type="entry name" value="MYB TRANSCRIPTION FACTOR MYB51"/>
    <property type="match status" value="1"/>
</dbReference>
<evidence type="ECO:0000256" key="5">
    <source>
        <dbReference type="ARBA" id="ARBA00023242"/>
    </source>
</evidence>
<dbReference type="AlphaFoldDB" id="A0AAQ3RHF4"/>
<dbReference type="CDD" id="cd00167">
    <property type="entry name" value="SANT"/>
    <property type="match status" value="2"/>
</dbReference>
<keyword evidence="2" id="KW-0805">Transcription regulation</keyword>
<dbReference type="PANTHER" id="PTHR44042">
    <property type="entry name" value="DUPLICATED HOMEODOMAIN-LIKE SUPERFAMILY PROTEIN-RELATED"/>
    <property type="match status" value="1"/>
</dbReference>
<evidence type="ECO:0000313" key="11">
    <source>
        <dbReference type="Proteomes" id="UP001374535"/>
    </source>
</evidence>
<dbReference type="PROSITE" id="PS51294">
    <property type="entry name" value="HTH_MYB"/>
    <property type="match status" value="1"/>
</dbReference>
<dbReference type="InterPro" id="IPR009057">
    <property type="entry name" value="Homeodomain-like_sf"/>
</dbReference>
<dbReference type="Pfam" id="PF23082">
    <property type="entry name" value="Myb_DNA-binding_2"/>
    <property type="match status" value="1"/>
</dbReference>
<feature type="region of interest" description="Disordered" evidence="6">
    <location>
        <begin position="202"/>
        <end position="259"/>
    </location>
</feature>
<keyword evidence="5" id="KW-0539">Nucleus</keyword>
<keyword evidence="11" id="KW-1185">Reference proteome</keyword>
<evidence type="ECO:0000256" key="3">
    <source>
        <dbReference type="ARBA" id="ARBA00023125"/>
    </source>
</evidence>
<dbReference type="FunFam" id="1.10.10.60:FF:000009">
    <property type="entry name" value="transcription factor MYB1R1"/>
    <property type="match status" value="1"/>
</dbReference>
<dbReference type="InterPro" id="IPR017884">
    <property type="entry name" value="SANT_dom"/>
</dbReference>
<dbReference type="EMBL" id="CP144691">
    <property type="protein sequence ID" value="WVY92892.1"/>
    <property type="molecule type" value="Genomic_DNA"/>
</dbReference>
<feature type="domain" description="Myb-like" evidence="7">
    <location>
        <begin position="23"/>
        <end position="77"/>
    </location>
</feature>